<organism evidence="2">
    <name type="scientific">Diabrotica virgifera virgifera</name>
    <name type="common">western corn rootworm</name>
    <dbReference type="NCBI Taxonomy" id="50390"/>
    <lineage>
        <taxon>Eukaryota</taxon>
        <taxon>Metazoa</taxon>
        <taxon>Ecdysozoa</taxon>
        <taxon>Arthropoda</taxon>
        <taxon>Hexapoda</taxon>
        <taxon>Insecta</taxon>
        <taxon>Pterygota</taxon>
        <taxon>Neoptera</taxon>
        <taxon>Endopterygota</taxon>
        <taxon>Coleoptera</taxon>
        <taxon>Polyphaga</taxon>
        <taxon>Cucujiformia</taxon>
        <taxon>Chrysomeloidea</taxon>
        <taxon>Chrysomelidae</taxon>
        <taxon>Galerucinae</taxon>
        <taxon>Diabroticina</taxon>
        <taxon>Diabroticites</taxon>
        <taxon>Diabrotica</taxon>
    </lineage>
</organism>
<feature type="domain" description="NAA35-like N-terminal" evidence="1">
    <location>
        <begin position="36"/>
        <end position="79"/>
    </location>
</feature>
<dbReference type="AlphaFoldDB" id="A0A6P7HGJ1"/>
<evidence type="ECO:0000259" key="1">
    <source>
        <dbReference type="Pfam" id="PF04112"/>
    </source>
</evidence>
<accession>A0A6P7HGJ1</accession>
<proteinExistence type="predicted"/>
<reference evidence="2" key="1">
    <citation type="submission" date="2025-08" db="UniProtKB">
        <authorList>
            <consortium name="RefSeq"/>
        </authorList>
    </citation>
    <scope>IDENTIFICATION</scope>
    <source>
        <tissue evidence="2">Whole insect</tissue>
    </source>
</reference>
<dbReference type="PANTHER" id="PTHR21373:SF0">
    <property type="entry name" value="N-ALPHA-ACETYLTRANSFERASE 35, NATC AUXILIARY SUBUNIT"/>
    <property type="match status" value="1"/>
</dbReference>
<evidence type="ECO:0000313" key="2">
    <source>
        <dbReference type="RefSeq" id="XP_028154785.1"/>
    </source>
</evidence>
<protein>
    <submittedName>
        <fullName evidence="2">N-alpha-acetyltransferase 35, NatC auxiliary subunit-like</fullName>
    </submittedName>
</protein>
<dbReference type="InParanoid" id="A0A6P7HGJ1"/>
<dbReference type="InterPro" id="IPR057983">
    <property type="entry name" value="NAA35-like_N"/>
</dbReference>
<dbReference type="GO" id="GO:0031417">
    <property type="term" value="C:NatC complex"/>
    <property type="evidence" value="ECO:0007669"/>
    <property type="project" value="InterPro"/>
</dbReference>
<dbReference type="Pfam" id="PF04112">
    <property type="entry name" value="Mak10"/>
    <property type="match status" value="1"/>
</dbReference>
<dbReference type="RefSeq" id="XP_028154785.1">
    <property type="nucleotide sequence ID" value="XM_028298984.1"/>
</dbReference>
<name>A0A6P7HGJ1_DIAVI</name>
<gene>
    <name evidence="2" type="primary">LOC114348405</name>
</gene>
<dbReference type="InterPro" id="IPR007244">
    <property type="entry name" value="Naa35_N"/>
</dbReference>
<dbReference type="PANTHER" id="PTHR21373">
    <property type="entry name" value="GLUCOSE REPRESSIBLE PROTEIN MAK10"/>
    <property type="match status" value="1"/>
</dbReference>
<sequence>MEPDCVGSPQSCSRKVPESCNITSRFQDAVKDLKLGELLHDDLFGLFEAMSAIEMMDPKMDAGMLCNRGSRKIITFDQAVQVSGISV</sequence>